<keyword evidence="1" id="KW-0472">Membrane</keyword>
<feature type="transmembrane region" description="Helical" evidence="1">
    <location>
        <begin position="31"/>
        <end position="49"/>
    </location>
</feature>
<dbReference type="FunFam" id="3.30.70.270:FF:000001">
    <property type="entry name" value="Diguanylate cyclase domain protein"/>
    <property type="match status" value="1"/>
</dbReference>
<evidence type="ECO:0000313" key="3">
    <source>
        <dbReference type="EMBL" id="SFH33977.1"/>
    </source>
</evidence>
<keyword evidence="1" id="KW-1133">Transmembrane helix</keyword>
<dbReference type="Pfam" id="PF00990">
    <property type="entry name" value="GGDEF"/>
    <property type="match status" value="1"/>
</dbReference>
<feature type="domain" description="GGDEF" evidence="2">
    <location>
        <begin position="135"/>
        <end position="266"/>
    </location>
</feature>
<dbReference type="PANTHER" id="PTHR45138">
    <property type="entry name" value="REGULATORY COMPONENTS OF SENSORY TRANSDUCTION SYSTEM"/>
    <property type="match status" value="1"/>
</dbReference>
<dbReference type="EMBL" id="FOOX01000025">
    <property type="protein sequence ID" value="SFH33977.1"/>
    <property type="molecule type" value="Genomic_DNA"/>
</dbReference>
<dbReference type="InterPro" id="IPR050469">
    <property type="entry name" value="Diguanylate_Cyclase"/>
</dbReference>
<dbReference type="NCBIfam" id="TIGR00254">
    <property type="entry name" value="GGDEF"/>
    <property type="match status" value="1"/>
</dbReference>
<dbReference type="CDD" id="cd01949">
    <property type="entry name" value="GGDEF"/>
    <property type="match status" value="1"/>
</dbReference>
<dbReference type="STRING" id="341036.SAMN05660649_04807"/>
<protein>
    <submittedName>
        <fullName evidence="3">Diguanylate cyclase (GGDEF) domain-containing protein</fullName>
    </submittedName>
</protein>
<keyword evidence="1" id="KW-0812">Transmembrane</keyword>
<dbReference type="Gene3D" id="3.30.70.270">
    <property type="match status" value="1"/>
</dbReference>
<dbReference type="SMART" id="SM00267">
    <property type="entry name" value="GGDEF"/>
    <property type="match status" value="1"/>
</dbReference>
<dbReference type="Proteomes" id="UP000199337">
    <property type="component" value="Unassembled WGS sequence"/>
</dbReference>
<accession>A0A1I2Z801</accession>
<dbReference type="PROSITE" id="PS50887">
    <property type="entry name" value="GGDEF"/>
    <property type="match status" value="1"/>
</dbReference>
<dbReference type="InterPro" id="IPR000160">
    <property type="entry name" value="GGDEF_dom"/>
</dbReference>
<dbReference type="GO" id="GO:0052621">
    <property type="term" value="F:diguanylate cyclase activity"/>
    <property type="evidence" value="ECO:0007669"/>
    <property type="project" value="TreeGrafter"/>
</dbReference>
<dbReference type="InterPro" id="IPR029787">
    <property type="entry name" value="Nucleotide_cyclase"/>
</dbReference>
<dbReference type="PANTHER" id="PTHR45138:SF9">
    <property type="entry name" value="DIGUANYLATE CYCLASE DGCM-RELATED"/>
    <property type="match status" value="1"/>
</dbReference>
<dbReference type="SUPFAM" id="SSF55073">
    <property type="entry name" value="Nucleotide cyclase"/>
    <property type="match status" value="1"/>
</dbReference>
<name>A0A1I2Z801_9FIRM</name>
<sequence>MTIFFAGIGAVALFLLGLAFRASPSIAILVQILWLLAFLTLIVVVFMWIRSLRKQIQGLGGNFPLSIKEFTNVESDLKALFQRIKYMELEKWDQAAKQAGDSLVLMFSSTIDELTGVANRRRLEAYLTETADKSIPLSIIMMDIDYFKKVNDTYGHGVGDEVLRHFARVVQKAIRPDDFLARYGGEEFIVVCKASIEQAAQVAERIRKSIEKSQAKTAAGEIKITASLGIAEFREGDTPGIVKERADQALYKAKNGGRNKVEKDGD</sequence>
<dbReference type="AlphaFoldDB" id="A0A1I2Z801"/>
<organism evidence="3 4">
    <name type="scientific">Desulfotruncus arcticus DSM 17038</name>
    <dbReference type="NCBI Taxonomy" id="1121424"/>
    <lineage>
        <taxon>Bacteria</taxon>
        <taxon>Bacillati</taxon>
        <taxon>Bacillota</taxon>
        <taxon>Clostridia</taxon>
        <taxon>Eubacteriales</taxon>
        <taxon>Desulfallaceae</taxon>
        <taxon>Desulfotruncus</taxon>
    </lineage>
</organism>
<keyword evidence="4" id="KW-1185">Reference proteome</keyword>
<proteinExistence type="predicted"/>
<evidence type="ECO:0000256" key="1">
    <source>
        <dbReference type="SAM" id="Phobius"/>
    </source>
</evidence>
<evidence type="ECO:0000313" key="4">
    <source>
        <dbReference type="Proteomes" id="UP000199337"/>
    </source>
</evidence>
<reference evidence="4" key="1">
    <citation type="submission" date="2016-10" db="EMBL/GenBank/DDBJ databases">
        <authorList>
            <person name="Varghese N."/>
            <person name="Submissions S."/>
        </authorList>
    </citation>
    <scope>NUCLEOTIDE SEQUENCE [LARGE SCALE GENOMIC DNA]</scope>
    <source>
        <strain evidence="4">DSM 17038</strain>
    </source>
</reference>
<gene>
    <name evidence="3" type="ORF">SAMN05660649_04807</name>
</gene>
<evidence type="ECO:0000259" key="2">
    <source>
        <dbReference type="PROSITE" id="PS50887"/>
    </source>
</evidence>
<dbReference type="InterPro" id="IPR043128">
    <property type="entry name" value="Rev_trsase/Diguanyl_cyclase"/>
</dbReference>
<dbReference type="OrthoDB" id="9783388at2"/>
<dbReference type="RefSeq" id="WP_092475408.1">
    <property type="nucleotide sequence ID" value="NZ_FOOX01000025.1"/>
</dbReference>